<evidence type="ECO:0000256" key="1">
    <source>
        <dbReference type="SAM" id="MobiDB-lite"/>
    </source>
</evidence>
<evidence type="ECO:0000313" key="2">
    <source>
        <dbReference type="EMBL" id="EKM58843.1"/>
    </source>
</evidence>
<organism evidence="2 3">
    <name type="scientific">Phanerochaete carnosa (strain HHB-10118-sp)</name>
    <name type="common">White-rot fungus</name>
    <name type="synonym">Peniophora carnosa</name>
    <dbReference type="NCBI Taxonomy" id="650164"/>
    <lineage>
        <taxon>Eukaryota</taxon>
        <taxon>Fungi</taxon>
        <taxon>Dikarya</taxon>
        <taxon>Basidiomycota</taxon>
        <taxon>Agaricomycotina</taxon>
        <taxon>Agaricomycetes</taxon>
        <taxon>Polyporales</taxon>
        <taxon>Phanerochaetaceae</taxon>
        <taxon>Phanerochaete</taxon>
    </lineage>
</organism>
<dbReference type="KEGG" id="pco:PHACADRAFT_248940"/>
<dbReference type="EMBL" id="JH930469">
    <property type="protein sequence ID" value="EKM58843.1"/>
    <property type="molecule type" value="Genomic_DNA"/>
</dbReference>
<proteinExistence type="predicted"/>
<evidence type="ECO:0000313" key="3">
    <source>
        <dbReference type="Proteomes" id="UP000008370"/>
    </source>
</evidence>
<feature type="region of interest" description="Disordered" evidence="1">
    <location>
        <begin position="100"/>
        <end position="120"/>
    </location>
</feature>
<dbReference type="Proteomes" id="UP000008370">
    <property type="component" value="Unassembled WGS sequence"/>
</dbReference>
<sequence length="120" mass="13717">MFELYRSSSTPDPTSPYVVYPSSMFSLDLGYALWYPEPHDSTGKPEIGDVGYVRHGAFIRLFNINTSEPDHRVGFWKPPFDITDPPTPDVFILDKRHRPIHHGHYPSHGVKKKELHGSLS</sequence>
<gene>
    <name evidence="2" type="ORF">PHACADRAFT_248940</name>
</gene>
<dbReference type="InParanoid" id="K5W4N8"/>
<keyword evidence="3" id="KW-1185">Reference proteome</keyword>
<dbReference type="OrthoDB" id="3222453at2759"/>
<dbReference type="GeneID" id="18914500"/>
<feature type="compositionally biased region" description="Basic residues" evidence="1">
    <location>
        <begin position="100"/>
        <end position="114"/>
    </location>
</feature>
<protein>
    <submittedName>
        <fullName evidence="2">Uncharacterized protein</fullName>
    </submittedName>
</protein>
<dbReference type="AlphaFoldDB" id="K5W4N8"/>
<accession>K5W4N8</accession>
<name>K5W4N8_PHACS</name>
<dbReference type="RefSeq" id="XP_007391435.1">
    <property type="nucleotide sequence ID" value="XM_007391373.1"/>
</dbReference>
<dbReference type="HOGENOM" id="CLU_168444_0_0_1"/>
<reference evidence="2 3" key="1">
    <citation type="journal article" date="2012" name="BMC Genomics">
        <title>Comparative genomics of the white-rot fungi, Phanerochaete carnosa and P. chrysosporium, to elucidate the genetic basis of the distinct wood types they colonize.</title>
        <authorList>
            <person name="Suzuki H."/>
            <person name="MacDonald J."/>
            <person name="Syed K."/>
            <person name="Salamov A."/>
            <person name="Hori C."/>
            <person name="Aerts A."/>
            <person name="Henrissat B."/>
            <person name="Wiebenga A."/>
            <person name="vanKuyk P.A."/>
            <person name="Barry K."/>
            <person name="Lindquist E."/>
            <person name="LaButti K."/>
            <person name="Lapidus A."/>
            <person name="Lucas S."/>
            <person name="Coutinho P."/>
            <person name="Gong Y."/>
            <person name="Samejima M."/>
            <person name="Mahadevan R."/>
            <person name="Abou-Zaid M."/>
            <person name="de Vries R.P."/>
            <person name="Igarashi K."/>
            <person name="Yadav J.S."/>
            <person name="Grigoriev I.V."/>
            <person name="Master E.R."/>
        </authorList>
    </citation>
    <scope>NUCLEOTIDE SEQUENCE [LARGE SCALE GENOMIC DNA]</scope>
    <source>
        <strain evidence="2 3">HHB-10118-sp</strain>
    </source>
</reference>